<evidence type="ECO:0000313" key="4">
    <source>
        <dbReference type="Proteomes" id="UP001162741"/>
    </source>
</evidence>
<dbReference type="SUPFAM" id="SSF47789">
    <property type="entry name" value="C-terminal domain of RNA polymerase alpha subunit"/>
    <property type="match status" value="1"/>
</dbReference>
<dbReference type="Gene3D" id="1.10.150.20">
    <property type="entry name" value="5' to 3' exonuclease, C-terminal subdomain"/>
    <property type="match status" value="1"/>
</dbReference>
<dbReference type="InterPro" id="IPR011260">
    <property type="entry name" value="RNAP_asu_C"/>
</dbReference>
<reference evidence="3" key="1">
    <citation type="submission" date="2022-10" db="EMBL/GenBank/DDBJ databases">
        <title>Chitinophaga sp. nov., isolated from soil.</title>
        <authorList>
            <person name="Jeon C.O."/>
        </authorList>
    </citation>
    <scope>NUCLEOTIDE SEQUENCE</scope>
    <source>
        <strain evidence="3">R8</strain>
    </source>
</reference>
<protein>
    <submittedName>
        <fullName evidence="3">DUF1801 domain-containing protein</fullName>
    </submittedName>
</protein>
<dbReference type="Proteomes" id="UP001162741">
    <property type="component" value="Chromosome"/>
</dbReference>
<dbReference type="Gene3D" id="3.90.1150.200">
    <property type="match status" value="1"/>
</dbReference>
<dbReference type="SUPFAM" id="SSF159888">
    <property type="entry name" value="YdhG-like"/>
    <property type="match status" value="1"/>
</dbReference>
<gene>
    <name evidence="3" type="ORF">MKQ68_16735</name>
</gene>
<organism evidence="3 4">
    <name type="scientific">Chitinophaga horti</name>
    <dbReference type="NCBI Taxonomy" id="2920382"/>
    <lineage>
        <taxon>Bacteria</taxon>
        <taxon>Pseudomonadati</taxon>
        <taxon>Bacteroidota</taxon>
        <taxon>Chitinophagia</taxon>
        <taxon>Chitinophagales</taxon>
        <taxon>Chitinophagaceae</taxon>
        <taxon>Chitinophaga</taxon>
    </lineage>
</organism>
<dbReference type="Pfam" id="PF08818">
    <property type="entry name" value="DUF1801"/>
    <property type="match status" value="1"/>
</dbReference>
<evidence type="ECO:0000259" key="2">
    <source>
        <dbReference type="Pfam" id="PF08818"/>
    </source>
</evidence>
<name>A0ABY6IWR2_9BACT</name>
<evidence type="ECO:0000313" key="3">
    <source>
        <dbReference type="EMBL" id="UYQ91735.1"/>
    </source>
</evidence>
<dbReference type="Pfam" id="PF03118">
    <property type="entry name" value="RNA_pol_A_CTD"/>
    <property type="match status" value="1"/>
</dbReference>
<evidence type="ECO:0000259" key="1">
    <source>
        <dbReference type="Pfam" id="PF03118"/>
    </source>
</evidence>
<sequence length="175" mass="19184">MNIDQYIATFPAGTQVLLQQLREAIAQAAPEAEETFNYAMPTFTWHGNLVHFAGYKQHIGFYPAPSGIQAFEKELSVYTSSKGAVQFPLDKPLPLALVKKIVKFRLNENFELAAAKNPFLKLSAPAQRALANKGIKTVKQLAKYSEADILELHGMGKASLPALHAALEAQGLSFK</sequence>
<dbReference type="RefSeq" id="WP_264280113.1">
    <property type="nucleotide sequence ID" value="NZ_CP107006.1"/>
</dbReference>
<accession>A0ABY6IWR2</accession>
<feature type="domain" description="RNA polymerase alpha subunit C-terminal" evidence="1">
    <location>
        <begin position="120"/>
        <end position="168"/>
    </location>
</feature>
<dbReference type="EMBL" id="CP107006">
    <property type="protein sequence ID" value="UYQ91735.1"/>
    <property type="molecule type" value="Genomic_DNA"/>
</dbReference>
<feature type="domain" description="YdhG-like" evidence="2">
    <location>
        <begin position="17"/>
        <end position="105"/>
    </location>
</feature>
<dbReference type="InterPro" id="IPR014922">
    <property type="entry name" value="YdhG-like"/>
</dbReference>
<proteinExistence type="predicted"/>
<keyword evidence="4" id="KW-1185">Reference proteome</keyword>